<comment type="subcellular location">
    <subcellularLocation>
        <location evidence="2">Chromosome</location>
    </subcellularLocation>
    <subcellularLocation>
        <location evidence="1">Nucleus</location>
    </subcellularLocation>
</comment>
<evidence type="ECO:0000256" key="2">
    <source>
        <dbReference type="ARBA" id="ARBA00004286"/>
    </source>
</evidence>
<dbReference type="Gene3D" id="2.170.270.10">
    <property type="entry name" value="SET domain"/>
    <property type="match status" value="1"/>
</dbReference>
<dbReference type="InterPro" id="IPR013257">
    <property type="entry name" value="SRI"/>
</dbReference>
<sequence>MSIKLMKQRWLSEVGDARNDLNDVIDMEIDDEGESNVEGDKKVEDERQQEEKVKIMETVVKQANINENKTSEKSDNENIQPAWFEKIEENVILCDENLIKEAKVVRCFCEPTENEITEGRGCGPGCINRDLYTECGSRCPSGPMCSNRRFRNKEYANVEVFHAGIKGWGLRAAEPIEPGRFIIEYVGEVIDSEEMQRRGRRYGKDPKHIHHYLMALKNGAVIDATQRGNISRFINHSCDPNCESQKWAVDRQLRVGFFSIRSIKVGEEIVFDYQLERYGRKAQRCFCGASNCRGLIGEDTDSDDDEKEDNDYQESDNDGKIPEQNGLINVRITPEEAGRKTRKKKKRMRNMDLVRFLFLVTAIMAALKRGAPTNRVEVQALVQLMIQVEQAPQRCKLIKCMQFAHPDVLRIFMQNCGLRLLYVFLATDYPVDDRQYVYELMVASLDLLQVMPIINRNQVNDSHLAATVQKLANKIGPIDEIVEERVRHMINVISGDSPSTSESSLPGTSCCIDETLENLHFSLVCKARNLMLRWNRLREEFRIPRREKSGTPDDANERIDKEEKLRRRSVLQESGKKVENSWKTRRIVLPQRERNNDNRFIRKRVWYLFNIEGFSPTSSGAEAVPSRRSRFDVVSKDADMLSSTFEGYTDENEEMYVIPPPPMLLPESLFAAGLPTLPYYPPFAPYDWNAVYGVYDSAYQHFDYQQQQYNVHQEMNLKSILEAPSPPANIPKVSTESCDSKKNLLVIEPIDLDKVTDEQIEMMEKHLALIKEKRAERKKKELENATFTAPPPPPPSTPPKKSKESSWTLPDEGDDAADTTSDRNDSRAIFKATIARHVANILDPIRKAKFSSSDDYKYVLRKLTHTILEKELKRIGEGELKVTDSVKEKARRYVSDYITRLGDGQYCRKNKQHNAY</sequence>
<dbReference type="OrthoDB" id="5838894at2759"/>
<gene>
    <name evidence="15" type="ORF">DME_LOCUS6623</name>
</gene>
<evidence type="ECO:0000256" key="11">
    <source>
        <dbReference type="SAM" id="MobiDB-lite"/>
    </source>
</evidence>
<dbReference type="PROSITE" id="PS50280">
    <property type="entry name" value="SET"/>
    <property type="match status" value="1"/>
</dbReference>
<keyword evidence="17" id="KW-1185">Reference proteome</keyword>
<evidence type="ECO:0000256" key="6">
    <source>
        <dbReference type="ARBA" id="ARBA00022679"/>
    </source>
</evidence>
<evidence type="ECO:0000313" key="18">
    <source>
        <dbReference type="WBParaSite" id="DME_0000226301-mRNA-1"/>
    </source>
</evidence>
<evidence type="ECO:0000259" key="13">
    <source>
        <dbReference type="PROSITE" id="PS50868"/>
    </source>
</evidence>
<evidence type="ECO:0000256" key="9">
    <source>
        <dbReference type="ARBA" id="ARBA00023163"/>
    </source>
</evidence>
<proteinExistence type="predicted"/>
<dbReference type="GO" id="GO:0005694">
    <property type="term" value="C:chromosome"/>
    <property type="evidence" value="ECO:0007669"/>
    <property type="project" value="UniProtKB-SubCell"/>
</dbReference>
<feature type="domain" description="Post-SET" evidence="13">
    <location>
        <begin position="281"/>
        <end position="297"/>
    </location>
</feature>
<dbReference type="GO" id="GO:0140955">
    <property type="term" value="F:histone H3K36 trimethyltransferase activity"/>
    <property type="evidence" value="ECO:0007669"/>
    <property type="project" value="UniProtKB-EC"/>
</dbReference>
<evidence type="ECO:0000256" key="3">
    <source>
        <dbReference type="ARBA" id="ARBA00012178"/>
    </source>
</evidence>
<dbReference type="PANTHER" id="PTHR46711:SF1">
    <property type="entry name" value="HISTONE-LYSINE N-METHYLTRANSFERASE SETD2"/>
    <property type="match status" value="1"/>
</dbReference>
<evidence type="ECO:0000256" key="4">
    <source>
        <dbReference type="ARBA" id="ARBA00022454"/>
    </source>
</evidence>
<dbReference type="Pfam" id="PF17907">
    <property type="entry name" value="AWS"/>
    <property type="match status" value="1"/>
</dbReference>
<dbReference type="InterPro" id="IPR006560">
    <property type="entry name" value="AWS_dom"/>
</dbReference>
<evidence type="ECO:0000256" key="5">
    <source>
        <dbReference type="ARBA" id="ARBA00022603"/>
    </source>
</evidence>
<keyword evidence="8" id="KW-0805">Transcription regulation</keyword>
<feature type="region of interest" description="Disordered" evidence="11">
    <location>
        <begin position="297"/>
        <end position="325"/>
    </location>
</feature>
<dbReference type="STRING" id="318479.A0A158Q3F1"/>
<dbReference type="PROSITE" id="PS50868">
    <property type="entry name" value="POST_SET"/>
    <property type="match status" value="1"/>
</dbReference>
<organism evidence="16 18">
    <name type="scientific">Dracunculus medinensis</name>
    <name type="common">Guinea worm</name>
    <dbReference type="NCBI Taxonomy" id="318479"/>
    <lineage>
        <taxon>Eukaryota</taxon>
        <taxon>Metazoa</taxon>
        <taxon>Ecdysozoa</taxon>
        <taxon>Nematoda</taxon>
        <taxon>Chromadorea</taxon>
        <taxon>Rhabditida</taxon>
        <taxon>Spirurina</taxon>
        <taxon>Dracunculoidea</taxon>
        <taxon>Dracunculidae</taxon>
        <taxon>Dracunculus</taxon>
    </lineage>
</organism>
<feature type="compositionally biased region" description="Acidic residues" evidence="11">
    <location>
        <begin position="298"/>
        <end position="316"/>
    </location>
</feature>
<dbReference type="SMART" id="SM00508">
    <property type="entry name" value="PostSET"/>
    <property type="match status" value="1"/>
</dbReference>
<dbReference type="PANTHER" id="PTHR46711">
    <property type="entry name" value="HISTONE-LYSINE N-METHYLTRANSFERASE SETD2"/>
    <property type="match status" value="1"/>
</dbReference>
<evidence type="ECO:0000259" key="12">
    <source>
        <dbReference type="PROSITE" id="PS50280"/>
    </source>
</evidence>
<evidence type="ECO:0000313" key="15">
    <source>
        <dbReference type="EMBL" id="VDN56650.1"/>
    </source>
</evidence>
<evidence type="ECO:0000256" key="1">
    <source>
        <dbReference type="ARBA" id="ARBA00004123"/>
    </source>
</evidence>
<keyword evidence="6" id="KW-0808">Transferase</keyword>
<dbReference type="SMART" id="SM00317">
    <property type="entry name" value="SET"/>
    <property type="match status" value="1"/>
</dbReference>
<dbReference type="Pfam" id="PF00856">
    <property type="entry name" value="SET"/>
    <property type="match status" value="1"/>
</dbReference>
<keyword evidence="4" id="KW-0158">Chromosome</keyword>
<dbReference type="Pfam" id="PF08236">
    <property type="entry name" value="SRI"/>
    <property type="match status" value="1"/>
</dbReference>
<dbReference type="GO" id="GO:0006355">
    <property type="term" value="P:regulation of DNA-templated transcription"/>
    <property type="evidence" value="ECO:0007669"/>
    <property type="project" value="InterPro"/>
</dbReference>
<protein>
    <recommendedName>
        <fullName evidence="3">[histone H3]-lysine(36) N-trimethyltransferase</fullName>
        <ecNumber evidence="3">2.1.1.359</ecNumber>
    </recommendedName>
</protein>
<dbReference type="InterPro" id="IPR042294">
    <property type="entry name" value="SETD2_animal"/>
</dbReference>
<dbReference type="PROSITE" id="PS51215">
    <property type="entry name" value="AWS"/>
    <property type="match status" value="1"/>
</dbReference>
<feature type="domain" description="SET" evidence="12">
    <location>
        <begin position="156"/>
        <end position="274"/>
    </location>
</feature>
<dbReference type="InterPro" id="IPR046341">
    <property type="entry name" value="SET_dom_sf"/>
</dbReference>
<keyword evidence="5" id="KW-0489">Methyltransferase</keyword>
<dbReference type="EMBL" id="UYYG01001156">
    <property type="protein sequence ID" value="VDN56650.1"/>
    <property type="molecule type" value="Genomic_DNA"/>
</dbReference>
<evidence type="ECO:0000313" key="17">
    <source>
        <dbReference type="Proteomes" id="UP000274756"/>
    </source>
</evidence>
<evidence type="ECO:0000259" key="14">
    <source>
        <dbReference type="PROSITE" id="PS51215"/>
    </source>
</evidence>
<dbReference type="WBParaSite" id="DME_0000226301-mRNA-1">
    <property type="protein sequence ID" value="DME_0000226301-mRNA-1"/>
    <property type="gene ID" value="DME_0000226301"/>
</dbReference>
<dbReference type="SUPFAM" id="SSF82199">
    <property type="entry name" value="SET domain"/>
    <property type="match status" value="1"/>
</dbReference>
<keyword evidence="10" id="KW-0539">Nucleus</keyword>
<dbReference type="Proteomes" id="UP000274756">
    <property type="component" value="Unassembled WGS sequence"/>
</dbReference>
<dbReference type="InterPro" id="IPR038190">
    <property type="entry name" value="SRI_sf"/>
</dbReference>
<accession>A0A158Q3F1</accession>
<evidence type="ECO:0000256" key="8">
    <source>
        <dbReference type="ARBA" id="ARBA00023015"/>
    </source>
</evidence>
<dbReference type="Proteomes" id="UP000038040">
    <property type="component" value="Unplaced"/>
</dbReference>
<evidence type="ECO:0000256" key="7">
    <source>
        <dbReference type="ARBA" id="ARBA00022691"/>
    </source>
</evidence>
<feature type="region of interest" description="Disordered" evidence="11">
    <location>
        <begin position="779"/>
        <end position="824"/>
    </location>
</feature>
<keyword evidence="7" id="KW-0949">S-adenosyl-L-methionine</keyword>
<dbReference type="AlphaFoldDB" id="A0A158Q3F1"/>
<dbReference type="GO" id="GO:0032259">
    <property type="term" value="P:methylation"/>
    <property type="evidence" value="ECO:0007669"/>
    <property type="project" value="UniProtKB-KW"/>
</dbReference>
<dbReference type="SMART" id="SM00570">
    <property type="entry name" value="AWS"/>
    <property type="match status" value="1"/>
</dbReference>
<dbReference type="InterPro" id="IPR001214">
    <property type="entry name" value="SET_dom"/>
</dbReference>
<feature type="domain" description="AWS" evidence="14">
    <location>
        <begin position="102"/>
        <end position="154"/>
    </location>
</feature>
<dbReference type="CDD" id="cd19172">
    <property type="entry name" value="SET_SETD2"/>
    <property type="match status" value="1"/>
</dbReference>
<dbReference type="Gene3D" id="1.10.1740.100">
    <property type="entry name" value="Set2, Rpb1 interacting domain"/>
    <property type="match status" value="1"/>
</dbReference>
<feature type="compositionally biased region" description="Pro residues" evidence="11">
    <location>
        <begin position="789"/>
        <end position="798"/>
    </location>
</feature>
<dbReference type="EC" id="2.1.1.359" evidence="3"/>
<dbReference type="InterPro" id="IPR003616">
    <property type="entry name" value="Post-SET_dom"/>
</dbReference>
<name>A0A158Q3F1_DRAME</name>
<reference evidence="18" key="1">
    <citation type="submission" date="2016-04" db="UniProtKB">
        <authorList>
            <consortium name="WormBaseParasite"/>
        </authorList>
    </citation>
    <scope>IDENTIFICATION</scope>
</reference>
<reference evidence="15 17" key="2">
    <citation type="submission" date="2018-11" db="EMBL/GenBank/DDBJ databases">
        <authorList>
            <consortium name="Pathogen Informatics"/>
        </authorList>
    </citation>
    <scope>NUCLEOTIDE SEQUENCE [LARGE SCALE GENOMIC DNA]</scope>
</reference>
<evidence type="ECO:0000313" key="16">
    <source>
        <dbReference type="Proteomes" id="UP000038040"/>
    </source>
</evidence>
<dbReference type="GO" id="GO:0005634">
    <property type="term" value="C:nucleus"/>
    <property type="evidence" value="ECO:0007669"/>
    <property type="project" value="UniProtKB-SubCell"/>
</dbReference>
<dbReference type="InterPro" id="IPR044437">
    <property type="entry name" value="SETD2/Set2_SET"/>
</dbReference>
<evidence type="ECO:0000256" key="10">
    <source>
        <dbReference type="ARBA" id="ARBA00023242"/>
    </source>
</evidence>
<keyword evidence="9" id="KW-0804">Transcription</keyword>